<keyword evidence="8" id="KW-0968">Cytoplasmic vesicle</keyword>
<dbReference type="PANTHER" id="PTHR22951">
    <property type="entry name" value="CLATHRIN ASSEMBLY PROTEIN"/>
    <property type="match status" value="1"/>
</dbReference>
<protein>
    <recommendedName>
        <fullName evidence="9">ENTH domain-containing protein</fullName>
    </recommendedName>
</protein>
<comment type="subcellular location">
    <subcellularLocation>
        <location evidence="1">Cytoplasmic vesicle</location>
        <location evidence="1">Clathrin-coated vesicle</location>
    </subcellularLocation>
    <subcellularLocation>
        <location evidence="2">Golgi apparatus</location>
    </subcellularLocation>
    <subcellularLocation>
        <location evidence="3">Membrane</location>
        <location evidence="3">Clathrin-coated pit</location>
    </subcellularLocation>
</comment>
<dbReference type="GO" id="GO:0030136">
    <property type="term" value="C:clathrin-coated vesicle"/>
    <property type="evidence" value="ECO:0007669"/>
    <property type="project" value="UniProtKB-SubCell"/>
</dbReference>
<proteinExistence type="predicted"/>
<evidence type="ECO:0000256" key="4">
    <source>
        <dbReference type="ARBA" id="ARBA00022583"/>
    </source>
</evidence>
<dbReference type="EMBL" id="JAYKXN010000003">
    <property type="protein sequence ID" value="KAK7301149.1"/>
    <property type="molecule type" value="Genomic_DNA"/>
</dbReference>
<dbReference type="AlphaFoldDB" id="A0AAN9JPL4"/>
<evidence type="ECO:0000256" key="5">
    <source>
        <dbReference type="ARBA" id="ARBA00023034"/>
    </source>
</evidence>
<reference evidence="10 11" key="1">
    <citation type="submission" date="2024-01" db="EMBL/GenBank/DDBJ databases">
        <title>The genomes of 5 underutilized Papilionoideae crops provide insights into root nodulation and disease resistance.</title>
        <authorList>
            <person name="Yuan L."/>
        </authorList>
    </citation>
    <scope>NUCLEOTIDE SEQUENCE [LARGE SCALE GENOMIC DNA]</scope>
    <source>
        <strain evidence="10">LY-2023</strain>
        <tissue evidence="10">Leaf</tissue>
    </source>
</reference>
<keyword evidence="4" id="KW-0254">Endocytosis</keyword>
<dbReference type="InterPro" id="IPR045192">
    <property type="entry name" value="AP180-like"/>
</dbReference>
<dbReference type="PROSITE" id="PS50942">
    <property type="entry name" value="ENTH"/>
    <property type="match status" value="1"/>
</dbReference>
<dbReference type="InterPro" id="IPR048050">
    <property type="entry name" value="ANTH_N_plant"/>
</dbReference>
<dbReference type="GO" id="GO:0005545">
    <property type="term" value="F:1-phosphatidylinositol binding"/>
    <property type="evidence" value="ECO:0007669"/>
    <property type="project" value="TreeGrafter"/>
</dbReference>
<dbReference type="GO" id="GO:0072583">
    <property type="term" value="P:clathrin-dependent endocytosis"/>
    <property type="evidence" value="ECO:0007669"/>
    <property type="project" value="InterPro"/>
</dbReference>
<keyword evidence="5" id="KW-0333">Golgi apparatus</keyword>
<evidence type="ECO:0000256" key="6">
    <source>
        <dbReference type="ARBA" id="ARBA00023136"/>
    </source>
</evidence>
<name>A0AAN9JPL4_CLITE</name>
<evidence type="ECO:0000256" key="1">
    <source>
        <dbReference type="ARBA" id="ARBA00004132"/>
    </source>
</evidence>
<sequence>MHLRKRLRNLLHSLKDKASVIAASLSNNRHVSSVRIHVVRATTHSFYAPPSEAKISAVLSAGRGSYLLPRACIDALMDRLHKTQNATVALKCLFTIHNIIAKGPLTLKDNLSHYPSHGGNNNLNLSAFRDNTDTETLELSSWVRWYANILEHVLTVSRAVGYYLSSSKGEFLGARGDLLREIRVLVDFVEHVSHVPESLHLQRNDLVYEVVRLVREDYGNVQREILWRVEEVGKRVEGLDVVELRQLVGCLGRMEECKERLVLLFVNRKRNDVFWDLIGGVKRKGVAMVEEMEGNWVTVVTAKNESADLTRYVNPFLDSPGGAWPRGDEDLFRLTVSTVGF</sequence>
<dbReference type="Pfam" id="PF07651">
    <property type="entry name" value="ANTH"/>
    <property type="match status" value="1"/>
</dbReference>
<evidence type="ECO:0000256" key="3">
    <source>
        <dbReference type="ARBA" id="ARBA00004600"/>
    </source>
</evidence>
<dbReference type="Proteomes" id="UP001359559">
    <property type="component" value="Unassembled WGS sequence"/>
</dbReference>
<dbReference type="InterPro" id="IPR011417">
    <property type="entry name" value="ANTH_dom"/>
</dbReference>
<evidence type="ECO:0000313" key="10">
    <source>
        <dbReference type="EMBL" id="KAK7301149.1"/>
    </source>
</evidence>
<evidence type="ECO:0000259" key="9">
    <source>
        <dbReference type="PROSITE" id="PS50942"/>
    </source>
</evidence>
<dbReference type="GO" id="GO:0032050">
    <property type="term" value="F:clathrin heavy chain binding"/>
    <property type="evidence" value="ECO:0007669"/>
    <property type="project" value="TreeGrafter"/>
</dbReference>
<gene>
    <name evidence="10" type="ORF">RJT34_12010</name>
</gene>
<evidence type="ECO:0000313" key="11">
    <source>
        <dbReference type="Proteomes" id="UP001359559"/>
    </source>
</evidence>
<dbReference type="GO" id="GO:0006900">
    <property type="term" value="P:vesicle budding from membrane"/>
    <property type="evidence" value="ECO:0007669"/>
    <property type="project" value="TreeGrafter"/>
</dbReference>
<keyword evidence="7" id="KW-0168">Coated pit</keyword>
<evidence type="ECO:0000256" key="2">
    <source>
        <dbReference type="ARBA" id="ARBA00004555"/>
    </source>
</evidence>
<dbReference type="InterPro" id="IPR008942">
    <property type="entry name" value="ENTH_VHS"/>
</dbReference>
<dbReference type="InterPro" id="IPR013809">
    <property type="entry name" value="ENTH"/>
</dbReference>
<dbReference type="Gene3D" id="1.25.40.90">
    <property type="match status" value="1"/>
</dbReference>
<evidence type="ECO:0000256" key="7">
    <source>
        <dbReference type="ARBA" id="ARBA00023176"/>
    </source>
</evidence>
<keyword evidence="6" id="KW-0472">Membrane</keyword>
<dbReference type="CDD" id="cd16987">
    <property type="entry name" value="ANTH_N_AP180_plant"/>
    <property type="match status" value="1"/>
</dbReference>
<dbReference type="FunFam" id="1.25.40.90:FF:000035">
    <property type="entry name" value="Putative clathrin assembly protein At4g40080"/>
    <property type="match status" value="1"/>
</dbReference>
<comment type="caution">
    <text evidence="10">The sequence shown here is derived from an EMBL/GenBank/DDBJ whole genome shotgun (WGS) entry which is preliminary data.</text>
</comment>
<dbReference type="GO" id="GO:0000149">
    <property type="term" value="F:SNARE binding"/>
    <property type="evidence" value="ECO:0007669"/>
    <property type="project" value="TreeGrafter"/>
</dbReference>
<dbReference type="SUPFAM" id="SSF48464">
    <property type="entry name" value="ENTH/VHS domain"/>
    <property type="match status" value="1"/>
</dbReference>
<evidence type="ECO:0000256" key="8">
    <source>
        <dbReference type="ARBA" id="ARBA00023329"/>
    </source>
</evidence>
<dbReference type="GO" id="GO:0005794">
    <property type="term" value="C:Golgi apparatus"/>
    <property type="evidence" value="ECO:0007669"/>
    <property type="project" value="UniProtKB-SubCell"/>
</dbReference>
<dbReference type="PANTHER" id="PTHR22951:SF24">
    <property type="entry name" value="ENTH DOMAIN-CONTAINING PROTEIN"/>
    <property type="match status" value="1"/>
</dbReference>
<dbReference type="GO" id="GO:0048268">
    <property type="term" value="P:clathrin coat assembly"/>
    <property type="evidence" value="ECO:0007669"/>
    <property type="project" value="InterPro"/>
</dbReference>
<dbReference type="GO" id="GO:0005546">
    <property type="term" value="F:phosphatidylinositol-4,5-bisphosphate binding"/>
    <property type="evidence" value="ECO:0007669"/>
    <property type="project" value="TreeGrafter"/>
</dbReference>
<keyword evidence="11" id="KW-1185">Reference proteome</keyword>
<accession>A0AAN9JPL4</accession>
<feature type="domain" description="ENTH" evidence="9">
    <location>
        <begin position="26"/>
        <end position="164"/>
    </location>
</feature>
<dbReference type="GO" id="GO:0005905">
    <property type="term" value="C:clathrin-coated pit"/>
    <property type="evidence" value="ECO:0007669"/>
    <property type="project" value="UniProtKB-SubCell"/>
</dbReference>
<organism evidence="10 11">
    <name type="scientific">Clitoria ternatea</name>
    <name type="common">Butterfly pea</name>
    <dbReference type="NCBI Taxonomy" id="43366"/>
    <lineage>
        <taxon>Eukaryota</taxon>
        <taxon>Viridiplantae</taxon>
        <taxon>Streptophyta</taxon>
        <taxon>Embryophyta</taxon>
        <taxon>Tracheophyta</taxon>
        <taxon>Spermatophyta</taxon>
        <taxon>Magnoliopsida</taxon>
        <taxon>eudicotyledons</taxon>
        <taxon>Gunneridae</taxon>
        <taxon>Pentapetalae</taxon>
        <taxon>rosids</taxon>
        <taxon>fabids</taxon>
        <taxon>Fabales</taxon>
        <taxon>Fabaceae</taxon>
        <taxon>Papilionoideae</taxon>
        <taxon>50 kb inversion clade</taxon>
        <taxon>NPAAA clade</taxon>
        <taxon>indigoferoid/millettioid clade</taxon>
        <taxon>Phaseoleae</taxon>
        <taxon>Clitoria</taxon>
    </lineage>
</organism>